<feature type="compositionally biased region" description="Low complexity" evidence="2">
    <location>
        <begin position="132"/>
        <end position="144"/>
    </location>
</feature>
<keyword evidence="4" id="KW-1185">Reference proteome</keyword>
<gene>
    <name evidence="3" type="ORF">CYCCA115_LOCUS12373</name>
</gene>
<organism evidence="3 4">
    <name type="scientific">Cylindrotheca closterium</name>
    <dbReference type="NCBI Taxonomy" id="2856"/>
    <lineage>
        <taxon>Eukaryota</taxon>
        <taxon>Sar</taxon>
        <taxon>Stramenopiles</taxon>
        <taxon>Ochrophyta</taxon>
        <taxon>Bacillariophyta</taxon>
        <taxon>Bacillariophyceae</taxon>
        <taxon>Bacillariophycidae</taxon>
        <taxon>Bacillariales</taxon>
        <taxon>Bacillariaceae</taxon>
        <taxon>Cylindrotheca</taxon>
    </lineage>
</organism>
<feature type="coiled-coil region" evidence="1">
    <location>
        <begin position="379"/>
        <end position="438"/>
    </location>
</feature>
<accession>A0AAD2FR30</accession>
<proteinExistence type="predicted"/>
<feature type="compositionally biased region" description="Basic residues" evidence="2">
    <location>
        <begin position="596"/>
        <end position="608"/>
    </location>
</feature>
<sequence>MYDLPYNSCVHSDHRGSGVGYGYTGEESKIDHHEDHGGSIQFSIQSNEQLQQEQPQLSDIEMIRRRALLLKQKFHMIGRYDDLLDMDSLYSESVGGEDHAALNEDNNATTLMGSIGIDQYHPEPVTHNTQHSFGSLYSASSSSQSDEEIAEKVNLSKHELSNGSTRSSVDGEAIRASPKQSIRKFQSDASFGTDPEKSLGDRKEAEPTNEYRFKVKKATTIQPAIFCPREEEADVDSLYSLSHGEIEDILEGLENEAENGLVLAEKLKDKRSKEGVVRKDILNLVTTTPRYQPREQDSISIQSFATDESDDEYGFDDLACVTHDESCRHEMQPKSTAKCLASDLKRSIDTSQKPAEHPTPLGTKPDENAWSSQRVELFLNEYKNLHQRKQSEVAALESRMQEYVVREAEMKREANAGLQQSKKEQLELAKTKESLNEAKKCLALKELDCDYLMRENTKLKQKNTDLIVSIQECKSDAAANDRRMKRDYQDLKETHVKMSQTLEYRLTRFQCLVQDLQDHSRKLEQGQGIKLEEMNEKLGKQKTITNRYKKKYLTVCEKRDTMNDDLKSQRERIEALEKRLQNQKTSTATKIADLKKKLRKKKKSKKGVKKTDAVCC</sequence>
<feature type="compositionally biased region" description="Basic and acidic residues" evidence="2">
    <location>
        <begin position="194"/>
        <end position="206"/>
    </location>
</feature>
<evidence type="ECO:0000256" key="1">
    <source>
        <dbReference type="SAM" id="Coils"/>
    </source>
</evidence>
<protein>
    <submittedName>
        <fullName evidence="3">Uncharacterized protein</fullName>
    </submittedName>
</protein>
<comment type="caution">
    <text evidence="3">The sequence shown here is derived from an EMBL/GenBank/DDBJ whole genome shotgun (WGS) entry which is preliminary data.</text>
</comment>
<name>A0AAD2FR30_9STRA</name>
<evidence type="ECO:0000313" key="4">
    <source>
        <dbReference type="Proteomes" id="UP001295423"/>
    </source>
</evidence>
<dbReference type="AlphaFoldDB" id="A0AAD2FR30"/>
<feature type="region of interest" description="Disordered" evidence="2">
    <location>
        <begin position="596"/>
        <end position="616"/>
    </location>
</feature>
<feature type="region of interest" description="Disordered" evidence="2">
    <location>
        <begin position="118"/>
        <end position="206"/>
    </location>
</feature>
<feature type="compositionally biased region" description="Basic and acidic residues" evidence="2">
    <location>
        <begin position="150"/>
        <end position="160"/>
    </location>
</feature>
<evidence type="ECO:0000256" key="2">
    <source>
        <dbReference type="SAM" id="MobiDB-lite"/>
    </source>
</evidence>
<evidence type="ECO:0000313" key="3">
    <source>
        <dbReference type="EMBL" id="CAJ1950003.1"/>
    </source>
</evidence>
<dbReference type="Proteomes" id="UP001295423">
    <property type="component" value="Unassembled WGS sequence"/>
</dbReference>
<reference evidence="3" key="1">
    <citation type="submission" date="2023-08" db="EMBL/GenBank/DDBJ databases">
        <authorList>
            <person name="Audoor S."/>
            <person name="Bilcke G."/>
        </authorList>
    </citation>
    <scope>NUCLEOTIDE SEQUENCE</scope>
</reference>
<keyword evidence="1" id="KW-0175">Coiled coil</keyword>
<feature type="compositionally biased region" description="Polar residues" evidence="2">
    <location>
        <begin position="178"/>
        <end position="190"/>
    </location>
</feature>
<dbReference type="EMBL" id="CAKOGP040001759">
    <property type="protein sequence ID" value="CAJ1950003.1"/>
    <property type="molecule type" value="Genomic_DNA"/>
</dbReference>